<comment type="subcellular location">
    <subcellularLocation>
        <location evidence="1">Cytoplasm</location>
        <location evidence="1">Cytoskeleton</location>
    </subcellularLocation>
</comment>
<dbReference type="PROSITE" id="PS50067">
    <property type="entry name" value="KINESIN_MOTOR_2"/>
    <property type="match status" value="1"/>
</dbReference>
<feature type="region of interest" description="Disordered" evidence="9">
    <location>
        <begin position="861"/>
        <end position="885"/>
    </location>
</feature>
<evidence type="ECO:0000259" key="10">
    <source>
        <dbReference type="PROSITE" id="PS50067"/>
    </source>
</evidence>
<dbReference type="PANTHER" id="PTHR47969:SF15">
    <property type="entry name" value="CHROMOSOME-ASSOCIATED KINESIN KIF4A-RELATED"/>
    <property type="match status" value="1"/>
</dbReference>
<feature type="region of interest" description="Disordered" evidence="9">
    <location>
        <begin position="428"/>
        <end position="467"/>
    </location>
</feature>
<dbReference type="Pfam" id="PF00225">
    <property type="entry name" value="Kinesin"/>
    <property type="match status" value="2"/>
</dbReference>
<dbReference type="InterPro" id="IPR027417">
    <property type="entry name" value="P-loop_NTPase"/>
</dbReference>
<evidence type="ECO:0000256" key="4">
    <source>
        <dbReference type="ARBA" id="ARBA00022840"/>
    </source>
</evidence>
<evidence type="ECO:0000256" key="1">
    <source>
        <dbReference type="ARBA" id="ARBA00004245"/>
    </source>
</evidence>
<dbReference type="SMART" id="SM00129">
    <property type="entry name" value="KISc"/>
    <property type="match status" value="1"/>
</dbReference>
<feature type="domain" description="Kinesin motor" evidence="10">
    <location>
        <begin position="4"/>
        <end position="295"/>
    </location>
</feature>
<dbReference type="InterPro" id="IPR027640">
    <property type="entry name" value="Kinesin-like_fam"/>
</dbReference>
<feature type="coiled-coil region" evidence="8">
    <location>
        <begin position="599"/>
        <end position="640"/>
    </location>
</feature>
<keyword evidence="7" id="KW-0505">Motor protein</keyword>
<accession>A0ABM1NC12</accession>
<reference evidence="12" key="1">
    <citation type="submission" date="2025-08" db="UniProtKB">
        <authorList>
            <consortium name="RefSeq"/>
        </authorList>
    </citation>
    <scope>IDENTIFICATION</scope>
    <source>
        <tissue evidence="12">Whole Larva</tissue>
    </source>
</reference>
<keyword evidence="2" id="KW-0963">Cytoplasm</keyword>
<dbReference type="Gene3D" id="3.40.850.10">
    <property type="entry name" value="Kinesin motor domain"/>
    <property type="match status" value="2"/>
</dbReference>
<keyword evidence="6" id="KW-0206">Cytoskeleton</keyword>
<evidence type="ECO:0000313" key="11">
    <source>
        <dbReference type="Proteomes" id="UP000695000"/>
    </source>
</evidence>
<feature type="compositionally biased region" description="Polar residues" evidence="9">
    <location>
        <begin position="428"/>
        <end position="445"/>
    </location>
</feature>
<keyword evidence="11" id="KW-1185">Reference proteome</keyword>
<evidence type="ECO:0000256" key="2">
    <source>
        <dbReference type="ARBA" id="ARBA00022490"/>
    </source>
</evidence>
<organism evidence="11 12">
    <name type="scientific">Nicrophorus vespilloides</name>
    <name type="common">Boreal carrion beetle</name>
    <dbReference type="NCBI Taxonomy" id="110193"/>
    <lineage>
        <taxon>Eukaryota</taxon>
        <taxon>Metazoa</taxon>
        <taxon>Ecdysozoa</taxon>
        <taxon>Arthropoda</taxon>
        <taxon>Hexapoda</taxon>
        <taxon>Insecta</taxon>
        <taxon>Pterygota</taxon>
        <taxon>Neoptera</taxon>
        <taxon>Endopterygota</taxon>
        <taxon>Coleoptera</taxon>
        <taxon>Polyphaga</taxon>
        <taxon>Staphyliniformia</taxon>
        <taxon>Silphidae</taxon>
        <taxon>Nicrophorinae</taxon>
        <taxon>Nicrophorus</taxon>
    </lineage>
</organism>
<feature type="binding site" evidence="7">
    <location>
        <begin position="80"/>
        <end position="87"/>
    </location>
    <ligand>
        <name>ATP</name>
        <dbReference type="ChEBI" id="CHEBI:30616"/>
    </ligand>
</feature>
<keyword evidence="5 8" id="KW-0175">Coiled coil</keyword>
<keyword evidence="4 7" id="KW-0067">ATP-binding</keyword>
<dbReference type="SUPFAM" id="SSF52540">
    <property type="entry name" value="P-loop containing nucleoside triphosphate hydrolases"/>
    <property type="match status" value="1"/>
</dbReference>
<dbReference type="Proteomes" id="UP000695000">
    <property type="component" value="Unplaced"/>
</dbReference>
<proteinExistence type="inferred from homology"/>
<protein>
    <submittedName>
        <fullName evidence="12">Kinesin-like protein costa</fullName>
    </submittedName>
</protein>
<feature type="coiled-coil region" evidence="8">
    <location>
        <begin position="496"/>
        <end position="572"/>
    </location>
</feature>
<dbReference type="InterPro" id="IPR036961">
    <property type="entry name" value="Kinesin_motor_dom_sf"/>
</dbReference>
<evidence type="ECO:0000313" key="12">
    <source>
        <dbReference type="RefSeq" id="XP_017784362.1"/>
    </source>
</evidence>
<dbReference type="PRINTS" id="PR00380">
    <property type="entry name" value="KINESINHEAVY"/>
</dbReference>
<dbReference type="GeneID" id="108568026"/>
<evidence type="ECO:0000256" key="8">
    <source>
        <dbReference type="SAM" id="Coils"/>
    </source>
</evidence>
<evidence type="ECO:0000256" key="3">
    <source>
        <dbReference type="ARBA" id="ARBA00022741"/>
    </source>
</evidence>
<comment type="similarity">
    <text evidence="7">Belongs to the TRAFAC class myosin-kinesin ATPase superfamily. Kinesin family.</text>
</comment>
<evidence type="ECO:0000256" key="5">
    <source>
        <dbReference type="ARBA" id="ARBA00023054"/>
    </source>
</evidence>
<dbReference type="InterPro" id="IPR001752">
    <property type="entry name" value="Kinesin_motor_dom"/>
</dbReference>
<keyword evidence="3 7" id="KW-0547">Nucleotide-binding</keyword>
<evidence type="ECO:0000256" key="9">
    <source>
        <dbReference type="SAM" id="MobiDB-lite"/>
    </source>
</evidence>
<dbReference type="RefSeq" id="XP_017784362.1">
    <property type="nucleotide sequence ID" value="XM_017928873.1"/>
</dbReference>
<name>A0ABM1NC12_NICVS</name>
<evidence type="ECO:0000256" key="7">
    <source>
        <dbReference type="PROSITE-ProRule" id="PRU00283"/>
    </source>
</evidence>
<dbReference type="PANTHER" id="PTHR47969">
    <property type="entry name" value="CHROMOSOME-ASSOCIATED KINESIN KIF4A-RELATED"/>
    <property type="match status" value="1"/>
</dbReference>
<evidence type="ECO:0000256" key="6">
    <source>
        <dbReference type="ARBA" id="ARBA00023212"/>
    </source>
</evidence>
<gene>
    <name evidence="12" type="primary">LOC108568026</name>
</gene>
<sequence length="900" mass="102384">MEYNIETAVRVCPIPCTNGDVMCVQSNTYNNTVQLGNSHPYPVTYALPFECPQSALFNTVVSPLLNDLQEGCDVSVVTTGQSGMGKTYTLLGPGVNCALSESEYGIIPRFLRELFIKITEDRVRNCNVHITWSQICGESVQDLLGAGSVEVKSISDAFQLIQLGMSNLAPRFAHTLFTITLEQQWLADNNIQHRISTASFADLAGSDKVIIMDGNGVTQSIPSDSGLLSLQRCIMALTEPFNNQIPYNQSVLTTLLKDSFGGRAKTILISCISPLLRDLSETFYTMQFSLRTQLIKNIVTVNSYTTNETAQENFDVFGLQFAANQLFKLVANAEELFQKLVANNALSQNDMEQVSLWLTLKQECEECLSETSEPRRSLERIEEEIEESCDTSESENGDEENEEILNRLNNYMATFRLNTENLVTKSNGSNVLSNTNKESINSSNSEFHDRGARGRRNSIHSLSSPSLSVQKVSRDTEICDIKPQSQMSYRSKQRKLRKMCTDLQGYQKQIAELENTITMKEKLMQQLLKHKTTKSTARDKMEMKRYQLKSNFEEAQSKLLNAENDLDLQNSKAAIAEIHQKIKDIDSIKNITEDGSRRVMELESSLHTSKKQLEKLKKLKRKEEKRKIVLENELKNEKSVSEEPKVEKSLVVQENWLEIRGPLLTPDDELEALRHEIRNLRRTRELLLEQRCKIDTNSHLSTLNNEFEERKMFQYEEAIEAIDFIIEYKNELMCGHEKALATPQEHADKMLLERLMKLNENEMRTLLHKYFDKVVDLRSSSKKLELQVVDMDFQIEDLSGRVQTLSHTLQQVRLEYERRVVSLQQQYEENIHIILKHLASEGATSSGVIWRFPGGSKTNNGGVITSYGGNHSKHPSQVNSSSTPQTVVTRQKNKIIISKR</sequence>